<accession>A0A093V3M7</accession>
<keyword evidence="1" id="KW-1133">Transmembrane helix</keyword>
<dbReference type="HOGENOM" id="CLU_092535_0_0_1"/>
<feature type="transmembrane region" description="Helical" evidence="1">
    <location>
        <begin position="142"/>
        <end position="164"/>
    </location>
</feature>
<feature type="transmembrane region" description="Helical" evidence="1">
    <location>
        <begin position="56"/>
        <end position="80"/>
    </location>
</feature>
<keyword evidence="1" id="KW-0812">Transmembrane</keyword>
<organism evidence="2">
    <name type="scientific">Talaromyces marneffei PM1</name>
    <dbReference type="NCBI Taxonomy" id="1077442"/>
    <lineage>
        <taxon>Eukaryota</taxon>
        <taxon>Fungi</taxon>
        <taxon>Dikarya</taxon>
        <taxon>Ascomycota</taxon>
        <taxon>Pezizomycotina</taxon>
        <taxon>Eurotiomycetes</taxon>
        <taxon>Eurotiomycetidae</taxon>
        <taxon>Eurotiales</taxon>
        <taxon>Trichocomaceae</taxon>
        <taxon>Talaromyces</taxon>
        <taxon>Talaromyces sect. Talaromyces</taxon>
    </lineage>
</organism>
<comment type="caution">
    <text evidence="2">The sequence shown here is derived from an EMBL/GenBank/DDBJ whole genome shotgun (WGS) entry which is preliminary data.</text>
</comment>
<reference key="1">
    <citation type="journal article" date="2014" name="PLoS Genet.">
        <title>Signature Gene Expression Reveals Novel Clues to the Molecular Mechanisms of Dimorphic Transition in Penicillium marneffei.</title>
        <authorList>
            <person name="Yang E."/>
            <person name="Wang G."/>
            <person name="Cai J."/>
            <person name="Woo P.C."/>
            <person name="Lau S.K."/>
            <person name="Yuen K.-Y."/>
            <person name="Chow W.-N."/>
            <person name="Lin X."/>
        </authorList>
    </citation>
    <scope>NUCLEOTIDE SEQUENCE [LARGE SCALE GENOMIC DNA]</scope>
    <source>
        <strain>PM1</strain>
    </source>
</reference>
<gene>
    <name evidence="2" type="ORF">GQ26_0170670</name>
</gene>
<dbReference type="EMBL" id="JPOX01000017">
    <property type="protein sequence ID" value="KFX46790.1"/>
    <property type="molecule type" value="Genomic_DNA"/>
</dbReference>
<evidence type="ECO:0000313" key="2">
    <source>
        <dbReference type="EMBL" id="KFX46790.1"/>
    </source>
</evidence>
<protein>
    <recommendedName>
        <fullName evidence="3">Integral membrane protein</fullName>
    </recommendedName>
</protein>
<dbReference type="eggNOG" id="ENOG502SN2U">
    <property type="taxonomic scope" value="Eukaryota"/>
</dbReference>
<evidence type="ECO:0008006" key="3">
    <source>
        <dbReference type="Google" id="ProtNLM"/>
    </source>
</evidence>
<reference evidence="2" key="2">
    <citation type="journal article" date="2014" name="PLoS Genet.">
        <title>Signature gene expression reveals novel clues to the molecular mechanisms of dimorphic transition in Penicillium marneffei.</title>
        <authorList>
            <person name="Yang E."/>
            <person name="Wang G."/>
            <person name="Cai J."/>
            <person name="Woo P.C."/>
            <person name="Lau S.K."/>
            <person name="Yuen K.-Y."/>
            <person name="Chow W.-N."/>
            <person name="Lin X."/>
        </authorList>
    </citation>
    <scope>NUCLEOTIDE SEQUENCE</scope>
    <source>
        <strain evidence="2">PM1</strain>
    </source>
</reference>
<evidence type="ECO:0000256" key="1">
    <source>
        <dbReference type="SAM" id="Phobius"/>
    </source>
</evidence>
<dbReference type="AlphaFoldDB" id="A0A093V3M7"/>
<name>A0A093V3M7_TALMA</name>
<keyword evidence="1" id="KW-0472">Membrane</keyword>
<feature type="transmembrane region" description="Helical" evidence="1">
    <location>
        <begin position="9"/>
        <end position="28"/>
    </location>
</feature>
<feature type="transmembrane region" description="Helical" evidence="1">
    <location>
        <begin position="92"/>
        <end position="113"/>
    </location>
</feature>
<proteinExistence type="predicted"/>
<sequence>MLPMTFKPLAALVVAPLISSTCTLWYAFDQHHFLSIFTTHSDREIDKFIPDYFTQFFAAGLPRVLGLLGTTCVSVAANYYYRYEFLIANQSLKWYLAGAALAASHLSFAPLVLPQIKELQGKNGVCHRSKQVLSEWLYYHDIRTYTVDLAAWVCFAVAVGLDVVV</sequence>